<keyword evidence="4" id="KW-1185">Reference proteome</keyword>
<feature type="region of interest" description="Disordered" evidence="1">
    <location>
        <begin position="84"/>
        <end position="119"/>
    </location>
</feature>
<evidence type="ECO:0000313" key="4">
    <source>
        <dbReference type="Proteomes" id="UP000076976"/>
    </source>
</evidence>
<accession>A0A176QCI2</accession>
<dbReference type="Proteomes" id="UP000076976">
    <property type="component" value="Unassembled WGS sequence"/>
</dbReference>
<evidence type="ECO:0000313" key="3">
    <source>
        <dbReference type="EMBL" id="OAB87458.1"/>
    </source>
</evidence>
<feature type="region of interest" description="Disordered" evidence="1">
    <location>
        <begin position="301"/>
        <end position="321"/>
    </location>
</feature>
<dbReference type="EMBL" id="LQZG01000002">
    <property type="protein sequence ID" value="OAB87458.1"/>
    <property type="molecule type" value="Genomic_DNA"/>
</dbReference>
<dbReference type="RefSeq" id="WP_068272741.1">
    <property type="nucleotide sequence ID" value="NZ_LQZG01000002.1"/>
</dbReference>
<feature type="domain" description="CdiA toxin EC869-like" evidence="2">
    <location>
        <begin position="381"/>
        <end position="491"/>
    </location>
</feature>
<reference evidence="3 4" key="1">
    <citation type="submission" date="2016-01" db="EMBL/GenBank/DDBJ databases">
        <title>Janibacter melonis strain CD11_4 genome sequencing and assembly.</title>
        <authorList>
            <person name="Nair G.R."/>
            <person name="Kaur G."/>
            <person name="Chander A.M."/>
            <person name="Mayilraj S."/>
        </authorList>
    </citation>
    <scope>NUCLEOTIDE SEQUENCE [LARGE SCALE GENOMIC DNA]</scope>
    <source>
        <strain evidence="3 4">CD11-4</strain>
    </source>
</reference>
<dbReference type="AlphaFoldDB" id="A0A176QCI2"/>
<proteinExistence type="predicted"/>
<sequence length="494" mass="52455">MNALTHGADTERLEQIATQLLACARRVEAVGDTGTACAPVLEEAWAGGDCEAFIGSWGSARHLVEQTETHLRAFAALLLEQAAQQEGASSSTGQPGPPGGGGIPGPRDPVTPGSAGSGVPGGRAAMLVGVPPQLTNLLSNSVIGRNLRAQYQAWSDSDMTYFERLFVPWGLPQSWRERYLDAVDGGTDRANNAYAWARKVGGPGDDLAISTLKGLSQRLSDWGQDAPTTVWTGGLPFALDALAGEVDSVARLAENPKAWWDDASSLDQAGLAVSLIPGAGVIGKASTKTAKEVIDLLTGTGRHVDDIPHDPPTPRPHPGAQGIEDLTRAVEYPDPSDPFSSYRAKGSQEALDILARHDVTDLSRTWDDVPSTKRGLVFEATEGGNLPEKFPVIDRVEQGADGMLEVTSTKTLDPTLKSYGPKFESTINGYVRDVAAFDGGRLGEVSVSSDTVGTRTLELVVRPDSLSPAQHEALERIRERAEGQGVKFVVKERP</sequence>
<comment type="caution">
    <text evidence="3">The sequence shown here is derived from an EMBL/GenBank/DDBJ whole genome shotgun (WGS) entry which is preliminary data.</text>
</comment>
<gene>
    <name evidence="3" type="ORF">AWH69_05075</name>
</gene>
<dbReference type="Gene3D" id="3.40.1350.110">
    <property type="match status" value="1"/>
</dbReference>
<dbReference type="Pfam" id="PF21111">
    <property type="entry name" value="CDI_toxin_EC869_like"/>
    <property type="match status" value="1"/>
</dbReference>
<organism evidence="3 4">
    <name type="scientific">Janibacter melonis</name>
    <dbReference type="NCBI Taxonomy" id="262209"/>
    <lineage>
        <taxon>Bacteria</taxon>
        <taxon>Bacillati</taxon>
        <taxon>Actinomycetota</taxon>
        <taxon>Actinomycetes</taxon>
        <taxon>Micrococcales</taxon>
        <taxon>Intrasporangiaceae</taxon>
        <taxon>Janibacter</taxon>
    </lineage>
</organism>
<dbReference type="STRING" id="262209.AWH69_05075"/>
<dbReference type="GO" id="GO:0004530">
    <property type="term" value="F:deoxyribonuclease I activity"/>
    <property type="evidence" value="ECO:0007669"/>
    <property type="project" value="InterPro"/>
</dbReference>
<evidence type="ECO:0000259" key="2">
    <source>
        <dbReference type="Pfam" id="PF21111"/>
    </source>
</evidence>
<feature type="compositionally biased region" description="Low complexity" evidence="1">
    <location>
        <begin position="84"/>
        <end position="94"/>
    </location>
</feature>
<evidence type="ECO:0000256" key="1">
    <source>
        <dbReference type="SAM" id="MobiDB-lite"/>
    </source>
</evidence>
<protein>
    <recommendedName>
        <fullName evidence="2">CdiA toxin EC869-like domain-containing protein</fullName>
    </recommendedName>
</protein>
<dbReference type="InterPro" id="IPR033799">
    <property type="entry name" value="CdiA_EC869-like"/>
</dbReference>
<name>A0A176QCI2_9MICO</name>